<evidence type="ECO:0000313" key="5">
    <source>
        <dbReference type="Proteomes" id="UP000663846"/>
    </source>
</evidence>
<proteinExistence type="predicted"/>
<dbReference type="Pfam" id="PF11951">
    <property type="entry name" value="Fungal_trans_2"/>
    <property type="match status" value="1"/>
</dbReference>
<dbReference type="EMBL" id="CAJMWS010000379">
    <property type="protein sequence ID" value="CAE6439282.1"/>
    <property type="molecule type" value="Genomic_DNA"/>
</dbReference>
<sequence>MQSHLRASRPEHFRLFNCNLCSTTSPDTVSLASHEAHAWTSTFKLFNLPTELSYISVAPLPRPVSEESSQRGIESDYLSSSSIPPEYPSGALTLAPKTVFGPPRPPVEETSPVELQQLANETWAQPLFSLLNTSGGSYNPSFVFNLPPAISPNPLLSGQIIEFILAQYEPLLEMVFFRPTQELLSFAREKLVVRLQESNLTHWSMYIGARIFQALVKYGKRADLRFLERCVQRMGEHVCFQAARDGSMTGALNALSGGLELVFLDFTTSHTRTGYRLFKNLVPPFLRAAETLPSYSSSQKVSLVEALSSLNYELGRFVFIDAVASLVLGVSPSIDYDTTAPIVRSEMNCDMFPGCIHPTEWIHGSPLELTTLIVKISLWRAKNPDVQSAPVEIWKPLEVEAWAWAPRVSSPAALNEPNQMVIRMAVQEGWRHAGLIYLYMGMCGCMSDDPRVQASVRQIVQLLQILQPDLTTRSHYFIPCLIASICTPSEKYRAELRNAFVKVEKQLPWLLRALDYRTLVDHLWHGAAAGGKPVRWQDYIDSRRATMPID</sequence>
<accession>A0A8H2Y085</accession>
<dbReference type="PANTHER" id="PTHR37534:SF46">
    <property type="entry name" value="ZN(II)2CYS6 TRANSCRIPTION FACTOR (EUROFUNG)"/>
    <property type="match status" value="1"/>
</dbReference>
<dbReference type="AlphaFoldDB" id="A0A8H2Y085"/>
<feature type="region of interest" description="Disordered" evidence="3">
    <location>
        <begin position="64"/>
        <end position="84"/>
    </location>
</feature>
<evidence type="ECO:0000256" key="2">
    <source>
        <dbReference type="ARBA" id="ARBA00023242"/>
    </source>
</evidence>
<keyword evidence="2" id="KW-0539">Nucleus</keyword>
<organism evidence="4 5">
    <name type="scientific">Rhizoctonia solani</name>
    <dbReference type="NCBI Taxonomy" id="456999"/>
    <lineage>
        <taxon>Eukaryota</taxon>
        <taxon>Fungi</taxon>
        <taxon>Dikarya</taxon>
        <taxon>Basidiomycota</taxon>
        <taxon>Agaricomycotina</taxon>
        <taxon>Agaricomycetes</taxon>
        <taxon>Cantharellales</taxon>
        <taxon>Ceratobasidiaceae</taxon>
        <taxon>Rhizoctonia</taxon>
    </lineage>
</organism>
<dbReference type="Proteomes" id="UP000663846">
    <property type="component" value="Unassembled WGS sequence"/>
</dbReference>
<dbReference type="GO" id="GO:0005634">
    <property type="term" value="C:nucleus"/>
    <property type="evidence" value="ECO:0007669"/>
    <property type="project" value="UniProtKB-SubCell"/>
</dbReference>
<evidence type="ECO:0000313" key="4">
    <source>
        <dbReference type="EMBL" id="CAE6439282.1"/>
    </source>
</evidence>
<comment type="caution">
    <text evidence="4">The sequence shown here is derived from an EMBL/GenBank/DDBJ whole genome shotgun (WGS) entry which is preliminary data.</text>
</comment>
<dbReference type="PANTHER" id="PTHR37534">
    <property type="entry name" value="TRANSCRIPTIONAL ACTIVATOR PROTEIN UGA3"/>
    <property type="match status" value="1"/>
</dbReference>
<protein>
    <recommendedName>
        <fullName evidence="6">Fungal-specific transcription factor domain protein</fullName>
    </recommendedName>
</protein>
<comment type="subcellular location">
    <subcellularLocation>
        <location evidence="1">Nucleus</location>
    </subcellularLocation>
</comment>
<feature type="compositionally biased region" description="Polar residues" evidence="3">
    <location>
        <begin position="70"/>
        <end position="83"/>
    </location>
</feature>
<gene>
    <name evidence="4" type="ORF">RDB_LOCUS126617</name>
</gene>
<evidence type="ECO:0008006" key="6">
    <source>
        <dbReference type="Google" id="ProtNLM"/>
    </source>
</evidence>
<evidence type="ECO:0000256" key="1">
    <source>
        <dbReference type="ARBA" id="ARBA00004123"/>
    </source>
</evidence>
<name>A0A8H2Y085_9AGAM</name>
<reference evidence="4" key="1">
    <citation type="submission" date="2021-01" db="EMBL/GenBank/DDBJ databases">
        <authorList>
            <person name="Kaushik A."/>
        </authorList>
    </citation>
    <scope>NUCLEOTIDE SEQUENCE</scope>
    <source>
        <strain evidence="4">AG1-1C</strain>
    </source>
</reference>
<evidence type="ECO:0000256" key="3">
    <source>
        <dbReference type="SAM" id="MobiDB-lite"/>
    </source>
</evidence>
<dbReference type="InterPro" id="IPR021858">
    <property type="entry name" value="Fun_TF"/>
</dbReference>